<evidence type="ECO:0000256" key="4">
    <source>
        <dbReference type="ARBA" id="ARBA00022679"/>
    </source>
</evidence>
<dbReference type="RefSeq" id="WP_187542990.1">
    <property type="nucleotide sequence ID" value="NZ_CP060717.1"/>
</dbReference>
<organism evidence="10 11">
    <name type="scientific">Sphingomonas rhizophila</name>
    <dbReference type="NCBI Taxonomy" id="2071607"/>
    <lineage>
        <taxon>Bacteria</taxon>
        <taxon>Pseudomonadati</taxon>
        <taxon>Pseudomonadota</taxon>
        <taxon>Alphaproteobacteria</taxon>
        <taxon>Sphingomonadales</taxon>
        <taxon>Sphingomonadaceae</taxon>
        <taxon>Sphingomonas</taxon>
    </lineage>
</organism>
<keyword evidence="4" id="KW-0808">Transferase</keyword>
<dbReference type="InterPro" id="IPR005467">
    <property type="entry name" value="His_kinase_dom"/>
</dbReference>
<feature type="domain" description="Histidine kinase" evidence="8">
    <location>
        <begin position="233"/>
        <end position="441"/>
    </location>
</feature>
<dbReference type="InterPro" id="IPR050736">
    <property type="entry name" value="Sensor_HK_Regulatory"/>
</dbReference>
<evidence type="ECO:0000313" key="10">
    <source>
        <dbReference type="EMBL" id="QNN66005.1"/>
    </source>
</evidence>
<dbReference type="PANTHER" id="PTHR43711">
    <property type="entry name" value="TWO-COMPONENT HISTIDINE KINASE"/>
    <property type="match status" value="1"/>
</dbReference>
<dbReference type="GO" id="GO:0000160">
    <property type="term" value="P:phosphorelay signal transduction system"/>
    <property type="evidence" value="ECO:0007669"/>
    <property type="project" value="UniProtKB-KW"/>
</dbReference>
<feature type="domain" description="PAS" evidence="9">
    <location>
        <begin position="119"/>
        <end position="162"/>
    </location>
</feature>
<dbReference type="InterPro" id="IPR003594">
    <property type="entry name" value="HATPase_dom"/>
</dbReference>
<dbReference type="InterPro" id="IPR004358">
    <property type="entry name" value="Sig_transdc_His_kin-like_C"/>
</dbReference>
<dbReference type="SUPFAM" id="SSF55785">
    <property type="entry name" value="PYP-like sensor domain (PAS domain)"/>
    <property type="match status" value="1"/>
</dbReference>
<dbReference type="Pfam" id="PF02518">
    <property type="entry name" value="HATPase_c"/>
    <property type="match status" value="1"/>
</dbReference>
<protein>
    <recommendedName>
        <fullName evidence="2">histidine kinase</fullName>
        <ecNumber evidence="2">2.7.13.3</ecNumber>
    </recommendedName>
</protein>
<dbReference type="InterPro" id="IPR036890">
    <property type="entry name" value="HATPase_C_sf"/>
</dbReference>
<evidence type="ECO:0000256" key="3">
    <source>
        <dbReference type="ARBA" id="ARBA00022553"/>
    </source>
</evidence>
<dbReference type="InterPro" id="IPR000014">
    <property type="entry name" value="PAS"/>
</dbReference>
<sequence length="441" mass="46679">MTGRIDRDGRLVSADAALLQLQEAAGSTLGRPLALPQLAALARSALTLVVPLSRSVLAANDQHDLDLWVRAEPDDEGVTLRIERWNERAPSPPRLALVSNNGEPEEPDIPQAPEPDPLIWQTDAELHFTRISPALAELLGSTEEDAIGQPLTRLLRLVEDDDGRMPLLVALAAREEMVAQRAHPRGSPDEDIRLTAQPMLDPDGRFTGFSGRAVHDGVSSTPSAEDAVLIDHALDEALRSPLDRIIDAADRIVERTDGPLRSDYASYAGDIAAAGRHLLSVISSMSEEASISASSVDLAALVREADGLLEAASEARKVTVEITAPETRIHAKGEARGIVQILVNILGNAIRHSPEGGKVSAAFAHDGATVSVTIADQGPGIAPADQQRIFERYEQAGSASGGSGLGLAISRRLARSMGGDIMLKSAPGEGAHFTLTLPIAS</sequence>
<keyword evidence="5" id="KW-0418">Kinase</keyword>
<dbReference type="GO" id="GO:0004673">
    <property type="term" value="F:protein histidine kinase activity"/>
    <property type="evidence" value="ECO:0007669"/>
    <property type="project" value="UniProtKB-EC"/>
</dbReference>
<dbReference type="Proteomes" id="UP000515955">
    <property type="component" value="Chromosome"/>
</dbReference>
<dbReference type="KEGG" id="srhi:H9L12_05760"/>
<dbReference type="PANTHER" id="PTHR43711:SF26">
    <property type="entry name" value="SENSOR HISTIDINE KINASE RCSC"/>
    <property type="match status" value="1"/>
</dbReference>
<evidence type="ECO:0000313" key="11">
    <source>
        <dbReference type="Proteomes" id="UP000515955"/>
    </source>
</evidence>
<proteinExistence type="predicted"/>
<keyword evidence="11" id="KW-1185">Reference proteome</keyword>
<dbReference type="Gene3D" id="3.30.450.20">
    <property type="entry name" value="PAS domain"/>
    <property type="match status" value="1"/>
</dbReference>
<evidence type="ECO:0000256" key="2">
    <source>
        <dbReference type="ARBA" id="ARBA00012438"/>
    </source>
</evidence>
<evidence type="ECO:0000256" key="1">
    <source>
        <dbReference type="ARBA" id="ARBA00000085"/>
    </source>
</evidence>
<dbReference type="InterPro" id="IPR035965">
    <property type="entry name" value="PAS-like_dom_sf"/>
</dbReference>
<dbReference type="PROSITE" id="PS50109">
    <property type="entry name" value="HIS_KIN"/>
    <property type="match status" value="1"/>
</dbReference>
<accession>A0A7G9SDT0</accession>
<dbReference type="SMART" id="SM00387">
    <property type="entry name" value="HATPase_c"/>
    <property type="match status" value="1"/>
</dbReference>
<dbReference type="Pfam" id="PF00989">
    <property type="entry name" value="PAS"/>
    <property type="match status" value="1"/>
</dbReference>
<dbReference type="CDD" id="cd00075">
    <property type="entry name" value="HATPase"/>
    <property type="match status" value="1"/>
</dbReference>
<evidence type="ECO:0000256" key="5">
    <source>
        <dbReference type="ARBA" id="ARBA00022777"/>
    </source>
</evidence>
<keyword evidence="6" id="KW-0902">Two-component regulatory system</keyword>
<evidence type="ECO:0000259" key="8">
    <source>
        <dbReference type="PROSITE" id="PS50109"/>
    </source>
</evidence>
<dbReference type="AlphaFoldDB" id="A0A7G9SDT0"/>
<dbReference type="InterPro" id="IPR013767">
    <property type="entry name" value="PAS_fold"/>
</dbReference>
<evidence type="ECO:0000256" key="6">
    <source>
        <dbReference type="ARBA" id="ARBA00023012"/>
    </source>
</evidence>
<feature type="region of interest" description="Disordered" evidence="7">
    <location>
        <begin position="91"/>
        <end position="111"/>
    </location>
</feature>
<comment type="catalytic activity">
    <reaction evidence="1">
        <text>ATP + protein L-histidine = ADP + protein N-phospho-L-histidine.</text>
        <dbReference type="EC" id="2.7.13.3"/>
    </reaction>
</comment>
<gene>
    <name evidence="10" type="ORF">H9L12_05760</name>
</gene>
<dbReference type="EMBL" id="CP060717">
    <property type="protein sequence ID" value="QNN66005.1"/>
    <property type="molecule type" value="Genomic_DNA"/>
</dbReference>
<dbReference type="FunFam" id="3.30.565.10:FF:000006">
    <property type="entry name" value="Sensor histidine kinase WalK"/>
    <property type="match status" value="1"/>
</dbReference>
<evidence type="ECO:0000259" key="9">
    <source>
        <dbReference type="PROSITE" id="PS50112"/>
    </source>
</evidence>
<dbReference type="GO" id="GO:0006355">
    <property type="term" value="P:regulation of DNA-templated transcription"/>
    <property type="evidence" value="ECO:0007669"/>
    <property type="project" value="InterPro"/>
</dbReference>
<evidence type="ECO:0000256" key="7">
    <source>
        <dbReference type="SAM" id="MobiDB-lite"/>
    </source>
</evidence>
<dbReference type="PRINTS" id="PR00344">
    <property type="entry name" value="BCTRLSENSOR"/>
</dbReference>
<dbReference type="Gene3D" id="3.30.565.10">
    <property type="entry name" value="Histidine kinase-like ATPase, C-terminal domain"/>
    <property type="match status" value="1"/>
</dbReference>
<dbReference type="EC" id="2.7.13.3" evidence="2"/>
<reference evidence="10 11" key="1">
    <citation type="submission" date="2020-08" db="EMBL/GenBank/DDBJ databases">
        <title>Genome sequence of Sphingomonas rhizophila KACC 19189T.</title>
        <authorList>
            <person name="Hyun D.-W."/>
            <person name="Bae J.-W."/>
        </authorList>
    </citation>
    <scope>NUCLEOTIDE SEQUENCE [LARGE SCALE GENOMIC DNA]</scope>
    <source>
        <strain evidence="10 11">KACC 19189</strain>
    </source>
</reference>
<keyword evidence="3" id="KW-0597">Phosphoprotein</keyword>
<dbReference type="CDD" id="cd00130">
    <property type="entry name" value="PAS"/>
    <property type="match status" value="1"/>
</dbReference>
<name>A0A7G9SDT0_9SPHN</name>
<dbReference type="PROSITE" id="PS50112">
    <property type="entry name" value="PAS"/>
    <property type="match status" value="1"/>
</dbReference>
<dbReference type="SUPFAM" id="SSF55874">
    <property type="entry name" value="ATPase domain of HSP90 chaperone/DNA topoisomerase II/histidine kinase"/>
    <property type="match status" value="1"/>
</dbReference>